<accession>A0A0T6BLR5</accession>
<dbReference type="Proteomes" id="UP000036168">
    <property type="component" value="Unassembled WGS sequence"/>
</dbReference>
<feature type="transmembrane region" description="Helical" evidence="1">
    <location>
        <begin position="48"/>
        <end position="68"/>
    </location>
</feature>
<proteinExistence type="predicted"/>
<reference evidence="3 5" key="3">
    <citation type="submission" date="2023-03" db="EMBL/GenBank/DDBJ databases">
        <title>Agriculturally important microbes genome sequencing.</title>
        <authorList>
            <person name="Dunlap C."/>
        </authorList>
    </citation>
    <scope>NUCLEOTIDE SEQUENCE [LARGE SCALE GENOMIC DNA]</scope>
    <source>
        <strain evidence="3 5">CBP-3203</strain>
    </source>
</reference>
<feature type="transmembrane region" description="Helical" evidence="1">
    <location>
        <begin position="117"/>
        <end position="137"/>
    </location>
</feature>
<evidence type="ECO:0008006" key="6">
    <source>
        <dbReference type="Google" id="ProtNLM"/>
    </source>
</evidence>
<keyword evidence="1" id="KW-0812">Transmembrane</keyword>
<dbReference type="Pfam" id="PF20563">
    <property type="entry name" value="DUF6773"/>
    <property type="match status" value="1"/>
</dbReference>
<dbReference type="EMBL" id="LECW02000034">
    <property type="protein sequence ID" value="KRT92119.1"/>
    <property type="molecule type" value="Genomic_DNA"/>
</dbReference>
<dbReference type="RefSeq" id="WP_048353469.1">
    <property type="nucleotide sequence ID" value="NZ_CP023481.1"/>
</dbReference>
<dbReference type="STRING" id="1664069.BGLY_1025"/>
<reference evidence="2 4" key="1">
    <citation type="journal article" date="2015" name="Int. J. Syst. Evol. Microbiol.">
        <title>Bacillus glycinifermentans sp. nov., isolated from fermented soybean paste.</title>
        <authorList>
            <person name="Kim S.J."/>
            <person name="Dunlap C.A."/>
            <person name="Kwon S.W."/>
            <person name="Rooney A.P."/>
        </authorList>
    </citation>
    <scope>NUCLEOTIDE SEQUENCE [LARGE SCALE GENOMIC DNA]</scope>
    <source>
        <strain evidence="2 4">GO-13</strain>
    </source>
</reference>
<protein>
    <recommendedName>
        <fullName evidence="6">DUF3278 domain-containing protein</fullName>
    </recommendedName>
</protein>
<organism evidence="2 4">
    <name type="scientific">Bacillus glycinifermentans</name>
    <dbReference type="NCBI Taxonomy" id="1664069"/>
    <lineage>
        <taxon>Bacteria</taxon>
        <taxon>Bacillati</taxon>
        <taxon>Bacillota</taxon>
        <taxon>Bacilli</taxon>
        <taxon>Bacillales</taxon>
        <taxon>Bacillaceae</taxon>
        <taxon>Bacillus</taxon>
    </lineage>
</organism>
<evidence type="ECO:0000313" key="3">
    <source>
        <dbReference type="EMBL" id="MEC0486798.1"/>
    </source>
</evidence>
<dbReference type="Proteomes" id="UP001341297">
    <property type="component" value="Unassembled WGS sequence"/>
</dbReference>
<dbReference type="AlphaFoldDB" id="A0A0T6BLR5"/>
<keyword evidence="1" id="KW-1133">Transmembrane helix</keyword>
<sequence length="152" mass="17695">MKFLKSGDEYVEKKMNQFFNESGMLLAFLLLLDVIVRGIILDREPSEYVVSGIGFGLYAGWVFFRYLFSGLEYPDIASKQTYRKKRKEMMAVSITSGFIFLFLTIAFTGIPGHAKEWLDLVMMVFLFVLFYFLINVISLRMSFKKNKDLLDD</sequence>
<dbReference type="InterPro" id="IPR046664">
    <property type="entry name" value="DUF6773"/>
</dbReference>
<comment type="caution">
    <text evidence="2">The sequence shown here is derived from an EMBL/GenBank/DDBJ whole genome shotgun (WGS) entry which is preliminary data.</text>
</comment>
<keyword evidence="1" id="KW-0472">Membrane</keyword>
<evidence type="ECO:0000313" key="5">
    <source>
        <dbReference type="Proteomes" id="UP001341297"/>
    </source>
</evidence>
<dbReference type="OrthoDB" id="2939083at2"/>
<gene>
    <name evidence="2" type="ORF">AB447_204165</name>
    <name evidence="3" type="ORF">P8828_18625</name>
</gene>
<evidence type="ECO:0000256" key="1">
    <source>
        <dbReference type="SAM" id="Phobius"/>
    </source>
</evidence>
<keyword evidence="5" id="KW-1185">Reference proteome</keyword>
<dbReference type="EMBL" id="JARRTL010000024">
    <property type="protein sequence ID" value="MEC0486798.1"/>
    <property type="molecule type" value="Genomic_DNA"/>
</dbReference>
<name>A0A0T6BLR5_9BACI</name>
<feature type="transmembrane region" description="Helical" evidence="1">
    <location>
        <begin position="89"/>
        <end position="111"/>
    </location>
</feature>
<evidence type="ECO:0000313" key="2">
    <source>
        <dbReference type="EMBL" id="KRT92119.1"/>
    </source>
</evidence>
<evidence type="ECO:0000313" key="4">
    <source>
        <dbReference type="Proteomes" id="UP000036168"/>
    </source>
</evidence>
<reference evidence="2" key="2">
    <citation type="submission" date="2015-10" db="EMBL/GenBank/DDBJ databases">
        <authorList>
            <person name="Gilbert D.G."/>
        </authorList>
    </citation>
    <scope>NUCLEOTIDE SEQUENCE</scope>
    <source>
        <strain evidence="2">GO-13</strain>
    </source>
</reference>